<name>A0A8J4GRN8_9CHLO</name>
<dbReference type="EMBL" id="BNCQ01000050">
    <property type="protein sequence ID" value="GIM13647.1"/>
    <property type="molecule type" value="Genomic_DNA"/>
</dbReference>
<comment type="caution">
    <text evidence="4">The sequence shown here is derived from an EMBL/GenBank/DDBJ whole genome shotgun (WGS) entry which is preliminary data.</text>
</comment>
<dbReference type="Proteomes" id="UP000747110">
    <property type="component" value="Unassembled WGS sequence"/>
</dbReference>
<evidence type="ECO:0000259" key="2">
    <source>
        <dbReference type="Pfam" id="PF00454"/>
    </source>
</evidence>
<evidence type="ECO:0000313" key="5">
    <source>
        <dbReference type="Proteomes" id="UP000722791"/>
    </source>
</evidence>
<dbReference type="OrthoDB" id="498415at2759"/>
<dbReference type="EMBL" id="BNCP01000015">
    <property type="protein sequence ID" value="GIL79181.1"/>
    <property type="molecule type" value="Genomic_DNA"/>
</dbReference>
<dbReference type="Pfam" id="PF00454">
    <property type="entry name" value="PI3_PI4_kinase"/>
    <property type="match status" value="1"/>
</dbReference>
<dbReference type="InterPro" id="IPR000403">
    <property type="entry name" value="PI3/4_kinase_cat_dom"/>
</dbReference>
<protein>
    <recommendedName>
        <fullName evidence="2">PI3K/PI4K catalytic domain-containing protein</fullName>
    </recommendedName>
</protein>
<dbReference type="InterPro" id="IPR011009">
    <property type="entry name" value="Kinase-like_dom_sf"/>
</dbReference>
<evidence type="ECO:0000313" key="4">
    <source>
        <dbReference type="EMBL" id="GIM13647.1"/>
    </source>
</evidence>
<keyword evidence="6" id="KW-1185">Reference proteome</keyword>
<dbReference type="AlphaFoldDB" id="A0A8J4GRN8"/>
<proteinExistence type="predicted"/>
<dbReference type="Proteomes" id="UP000722791">
    <property type="component" value="Unassembled WGS sequence"/>
</dbReference>
<feature type="region of interest" description="Disordered" evidence="1">
    <location>
        <begin position="129"/>
        <end position="160"/>
    </location>
</feature>
<dbReference type="SUPFAM" id="SSF56112">
    <property type="entry name" value="Protein kinase-like (PK-like)"/>
    <property type="match status" value="1"/>
</dbReference>
<evidence type="ECO:0000313" key="3">
    <source>
        <dbReference type="EMBL" id="GIL79181.1"/>
    </source>
</evidence>
<accession>A0A8J4GRN8</accession>
<feature type="domain" description="PI3K/PI4K catalytic" evidence="2">
    <location>
        <begin position="357"/>
        <end position="406"/>
    </location>
</feature>
<organism evidence="4 5">
    <name type="scientific">Volvox reticuliferus</name>
    <dbReference type="NCBI Taxonomy" id="1737510"/>
    <lineage>
        <taxon>Eukaryota</taxon>
        <taxon>Viridiplantae</taxon>
        <taxon>Chlorophyta</taxon>
        <taxon>core chlorophytes</taxon>
        <taxon>Chlorophyceae</taxon>
        <taxon>CS clade</taxon>
        <taxon>Chlamydomonadales</taxon>
        <taxon>Volvocaceae</taxon>
        <taxon>Volvox</taxon>
    </lineage>
</organism>
<sequence>MTIRLTAFDFFMLMLGWTCLLHVRDFLMFVCPRMHLIPVVAPLLGTWNDRQFVDAATRHVSQCRLCHHCRLGGTPSDDPSGISPDDSDFGAVSVIGAGSTTASSTTDVVVPSALHRSFVKTLARTLSQASDDAEVRSSGGSGATAHRSKRRVPVYDPERDPTVPIQFKPSSYRPRRRTEMASLPVCEECYGCHHNLTLMTEKTFLNTTYTSEIGATTSWIFRTQTNMTPSGEAVVKVYCVPLVKGTGFKLPVCSPVRIADLMKLLMALDKLSQDCGFLDLIPRVWLAPVLGVLPGVGYPIDWWGLWMEYVEGVSLENFLYRGIPRPLPLDTIADMFNNRLNKTRVVRAAIFDLLTSQCDRHAQNLFLQEDGNLKLIDNESCLQHMWRSCGFDSVLVPTTQKQEIVRLGNDYVAKLPTLTGQPQVPRFEADPLLLLDYRCYLPEGQEQMGTQYPPQIDKCLRRIASMTPKEVATFYGFPDLVTAMNLRFRATDMITRGYEWAAKYGHPQNAPPKRYRFQPKCCSLRVDGTGFVCGHAWKPSYELPLGNPFTGMEWDTDRPDPGTYSGGTFPEDGDMVVNVTDIDPITGRRWRWTRRHVVKRFQTPPPVTASMREGLLEGLA</sequence>
<reference evidence="4" key="1">
    <citation type="journal article" date="2021" name="Proc. Natl. Acad. Sci. U.S.A.">
        <title>Three genomes in the algal genus Volvox reveal the fate of a haploid sex-determining region after a transition to homothallism.</title>
        <authorList>
            <person name="Yamamoto K."/>
            <person name="Hamaji T."/>
            <person name="Kawai-Toyooka H."/>
            <person name="Matsuzaki R."/>
            <person name="Takahashi F."/>
            <person name="Nishimura Y."/>
            <person name="Kawachi M."/>
            <person name="Noguchi H."/>
            <person name="Minakuchi Y."/>
            <person name="Umen J.G."/>
            <person name="Toyoda A."/>
            <person name="Nozaki H."/>
        </authorList>
    </citation>
    <scope>NUCLEOTIDE SEQUENCE</scope>
    <source>
        <strain evidence="4">NIES-3785</strain>
        <strain evidence="3">NIES-3786</strain>
    </source>
</reference>
<evidence type="ECO:0000256" key="1">
    <source>
        <dbReference type="SAM" id="MobiDB-lite"/>
    </source>
</evidence>
<evidence type="ECO:0000313" key="6">
    <source>
        <dbReference type="Proteomes" id="UP000747110"/>
    </source>
</evidence>
<gene>
    <name evidence="3" type="ORF">Vretifemale_8553</name>
    <name evidence="4" type="ORF">Vretimale_16715</name>
</gene>